<keyword evidence="1" id="KW-0812">Transmembrane</keyword>
<dbReference type="EMBL" id="AYXY01000019">
    <property type="protein sequence ID" value="ETN95479.1"/>
    <property type="molecule type" value="Genomic_DNA"/>
</dbReference>
<reference evidence="2 3" key="2">
    <citation type="journal article" date="2016" name="Genome Announc.">
        <title>Draft Genome Sequence of Zhouia amylolytica AD3, Isolated from Tidal Flat Sediment.</title>
        <authorList>
            <person name="Jia B."/>
            <person name="Jin H.M."/>
            <person name="Lee H.J."/>
            <person name="Jeon C.O."/>
        </authorList>
    </citation>
    <scope>NUCLEOTIDE SEQUENCE [LARGE SCALE GENOMIC DNA]</scope>
    <source>
        <strain evidence="2 3">AD3</strain>
    </source>
</reference>
<gene>
    <name evidence="2" type="ORF">P278_12010</name>
</gene>
<accession>W2UNF4</accession>
<reference evidence="3" key="1">
    <citation type="submission" date="2013-11" db="EMBL/GenBank/DDBJ databases">
        <title>Draft genome sequence from a member of Zhouia, isolated tidal flat.</title>
        <authorList>
            <person name="Jin H."/>
            <person name="Jeon C.O."/>
        </authorList>
    </citation>
    <scope>NUCLEOTIDE SEQUENCE [LARGE SCALE GENOMIC DNA]</scope>
    <source>
        <strain evidence="3">AD3</strain>
    </source>
</reference>
<keyword evidence="1" id="KW-1133">Transmembrane helix</keyword>
<evidence type="ECO:0000313" key="3">
    <source>
        <dbReference type="Proteomes" id="UP000018850"/>
    </source>
</evidence>
<dbReference type="STRING" id="376730.SAMN04487906_2575"/>
<dbReference type="AlphaFoldDB" id="W2UNF4"/>
<sequence length="44" mass="4875">MGNKIFIFKGIPVVIVITASGYGLPYMHADIDKMITQHLLPAIF</sequence>
<organism evidence="2 3">
    <name type="scientific">Zhouia amylolytica AD3</name>
    <dbReference type="NCBI Taxonomy" id="1286632"/>
    <lineage>
        <taxon>Bacteria</taxon>
        <taxon>Pseudomonadati</taxon>
        <taxon>Bacteroidota</taxon>
        <taxon>Flavobacteriia</taxon>
        <taxon>Flavobacteriales</taxon>
        <taxon>Flavobacteriaceae</taxon>
        <taxon>Zhouia</taxon>
    </lineage>
</organism>
<protein>
    <submittedName>
        <fullName evidence="2">Beta-lactamase family protein</fullName>
    </submittedName>
</protein>
<evidence type="ECO:0000256" key="1">
    <source>
        <dbReference type="SAM" id="Phobius"/>
    </source>
</evidence>
<dbReference type="Proteomes" id="UP000018850">
    <property type="component" value="Unassembled WGS sequence"/>
</dbReference>
<evidence type="ECO:0000313" key="2">
    <source>
        <dbReference type="EMBL" id="ETN95479.1"/>
    </source>
</evidence>
<dbReference type="RefSeq" id="WP_262507899.1">
    <property type="nucleotide sequence ID" value="NZ_AYXY01000019.1"/>
</dbReference>
<name>W2UNF4_9FLAO</name>
<feature type="transmembrane region" description="Helical" evidence="1">
    <location>
        <begin position="6"/>
        <end position="24"/>
    </location>
</feature>
<comment type="caution">
    <text evidence="2">The sequence shown here is derived from an EMBL/GenBank/DDBJ whole genome shotgun (WGS) entry which is preliminary data.</text>
</comment>
<proteinExistence type="predicted"/>
<keyword evidence="3" id="KW-1185">Reference proteome</keyword>
<keyword evidence="1" id="KW-0472">Membrane</keyword>